<evidence type="ECO:0000313" key="3">
    <source>
        <dbReference type="Proteomes" id="UP000046393"/>
    </source>
</evidence>
<keyword evidence="2" id="KW-0812">Transmembrane</keyword>
<keyword evidence="2" id="KW-1133">Transmembrane helix</keyword>
<reference evidence="4" key="1">
    <citation type="submission" date="2017-02" db="UniProtKB">
        <authorList>
            <consortium name="WormBaseParasite"/>
        </authorList>
    </citation>
    <scope>IDENTIFICATION</scope>
</reference>
<accession>A0A0N5AE93</accession>
<organism evidence="3 4">
    <name type="scientific">Syphacia muris</name>
    <dbReference type="NCBI Taxonomy" id="451379"/>
    <lineage>
        <taxon>Eukaryota</taxon>
        <taxon>Metazoa</taxon>
        <taxon>Ecdysozoa</taxon>
        <taxon>Nematoda</taxon>
        <taxon>Chromadorea</taxon>
        <taxon>Rhabditida</taxon>
        <taxon>Spirurina</taxon>
        <taxon>Oxyuridomorpha</taxon>
        <taxon>Oxyuroidea</taxon>
        <taxon>Oxyuridae</taxon>
        <taxon>Syphacia</taxon>
    </lineage>
</organism>
<sequence>MDGWIYRVLLYGLRLEFIVMIVCYNWRRCDESTPRGQVLTDSQALYSKALLTVLVEKYGCLIRRLKQLTDIVVVFSSSQNTAARIFGIVKILFWKKYRIKEPEQGSEVTEKVTPIPASEVDSKAPDSASNSYEKY</sequence>
<name>A0A0N5AE93_9BILA</name>
<evidence type="ECO:0000313" key="4">
    <source>
        <dbReference type="WBParaSite" id="SMUV_0000254101-mRNA-1"/>
    </source>
</evidence>
<proteinExistence type="predicted"/>
<evidence type="ECO:0000256" key="1">
    <source>
        <dbReference type="SAM" id="MobiDB-lite"/>
    </source>
</evidence>
<feature type="transmembrane region" description="Helical" evidence="2">
    <location>
        <begin position="6"/>
        <end position="26"/>
    </location>
</feature>
<protein>
    <submittedName>
        <fullName evidence="4">DDE_Tnp_1_7 domain-containing protein</fullName>
    </submittedName>
</protein>
<dbReference type="Proteomes" id="UP000046393">
    <property type="component" value="Unplaced"/>
</dbReference>
<keyword evidence="3" id="KW-1185">Reference proteome</keyword>
<feature type="region of interest" description="Disordered" evidence="1">
    <location>
        <begin position="102"/>
        <end position="135"/>
    </location>
</feature>
<dbReference type="WBParaSite" id="SMUV_0000254101-mRNA-1">
    <property type="protein sequence ID" value="SMUV_0000254101-mRNA-1"/>
    <property type="gene ID" value="SMUV_0000254101"/>
</dbReference>
<keyword evidence="2" id="KW-0472">Membrane</keyword>
<evidence type="ECO:0000256" key="2">
    <source>
        <dbReference type="SAM" id="Phobius"/>
    </source>
</evidence>
<dbReference type="AlphaFoldDB" id="A0A0N5AE93"/>